<protein>
    <submittedName>
        <fullName evidence="3">Iron-binding protein iscA</fullName>
    </submittedName>
</protein>
<sequence length="113" mass="12588">MVKISISSKAQKYIKKWINHSAKSLILRLGTKKSGCSGFSYFTELVELPKKNDVQIDSGQILFPVIMDKNSIHLLSNLSIDLVENNIEKKLVYLNPNATAKCGCGESFTVIKI</sequence>
<dbReference type="GO" id="GO:0005829">
    <property type="term" value="C:cytosol"/>
    <property type="evidence" value="ECO:0007669"/>
    <property type="project" value="TreeGrafter"/>
</dbReference>
<reference evidence="3" key="1">
    <citation type="journal article" date="2011" name="ACS Chem. Biol.">
        <title>Meta-omic Characterization of the Marine Invertebrate Microbial Consortium That Produces the Chemotherapeutic Natural Product ET-743.</title>
        <authorList>
            <person name="Rath C.M."/>
            <person name="Janto B."/>
            <person name="Earl J."/>
            <person name="Ahmed A."/>
            <person name="Hu F.Z."/>
            <person name="Hiller L."/>
            <person name="Dahlgren M."/>
            <person name="Kreft R."/>
            <person name="Yu F."/>
            <person name="Wolff J.J."/>
            <person name="Kweon H.K."/>
            <person name="Christiansen M.A."/>
            <person name="Hakansson K."/>
            <person name="Williams R.M."/>
            <person name="Ehrlich G.D."/>
            <person name="Sherman D.H."/>
        </authorList>
    </citation>
    <scope>NUCLEOTIDE SEQUENCE</scope>
</reference>
<dbReference type="PANTHER" id="PTHR10072">
    <property type="entry name" value="IRON-SULFUR CLUSTER ASSEMBLY PROTEIN"/>
    <property type="match status" value="1"/>
</dbReference>
<proteinExistence type="inferred from homology"/>
<comment type="similarity">
    <text evidence="1">Belongs to the HesB/IscA family.</text>
</comment>
<gene>
    <name evidence="3" type="primary">etrJ</name>
    <name evidence="3" type="ORF">ETU_000037</name>
</gene>
<dbReference type="GO" id="GO:0051537">
    <property type="term" value="F:2 iron, 2 sulfur cluster binding"/>
    <property type="evidence" value="ECO:0007669"/>
    <property type="project" value="TreeGrafter"/>
</dbReference>
<dbReference type="InterPro" id="IPR016092">
    <property type="entry name" value="ATAP"/>
</dbReference>
<dbReference type="SUPFAM" id="SSF89360">
    <property type="entry name" value="HesB-like domain"/>
    <property type="match status" value="1"/>
</dbReference>
<dbReference type="EMBL" id="HQ542106">
    <property type="protein sequence ID" value="ADQ20055.1"/>
    <property type="molecule type" value="Genomic_DNA"/>
</dbReference>
<dbReference type="Pfam" id="PF01521">
    <property type="entry name" value="Fe-S_biosyn"/>
    <property type="match status" value="1"/>
</dbReference>
<dbReference type="AlphaFoldDB" id="G8D475"/>
<feature type="domain" description="Core" evidence="2">
    <location>
        <begin position="3"/>
        <end position="106"/>
    </location>
</feature>
<dbReference type="InterPro" id="IPR000361">
    <property type="entry name" value="ATAP_core_dom"/>
</dbReference>
<dbReference type="InterPro" id="IPR050322">
    <property type="entry name" value="Fe-S_cluster_asmbl/transfer"/>
</dbReference>
<accession>G8D475</accession>
<dbReference type="NCBIfam" id="TIGR00049">
    <property type="entry name" value="iron-sulfur cluster assembly accessory protein"/>
    <property type="match status" value="1"/>
</dbReference>
<evidence type="ECO:0000313" key="3">
    <source>
        <dbReference type="EMBL" id="ADQ20055.1"/>
    </source>
</evidence>
<dbReference type="GO" id="GO:0016226">
    <property type="term" value="P:iron-sulfur cluster assembly"/>
    <property type="evidence" value="ECO:0007669"/>
    <property type="project" value="InterPro"/>
</dbReference>
<organism evidence="3">
    <name type="scientific">Candidatus Endecteinascidia fromenterensis</name>
    <dbReference type="NCBI Taxonomy" id="266021"/>
    <lineage>
        <taxon>Bacteria</taxon>
        <taxon>Pseudomonadati</taxon>
        <taxon>Pseudomonadota</taxon>
        <taxon>Gammaproteobacteria</taxon>
        <taxon>Thiotrichales</taxon>
        <taxon>Candidatus Endecteinascidia</taxon>
    </lineage>
</organism>
<dbReference type="InterPro" id="IPR035903">
    <property type="entry name" value="HesB-like_dom_sf"/>
</dbReference>
<dbReference type="PANTHER" id="PTHR10072:SF41">
    <property type="entry name" value="IRON-SULFUR CLUSTER ASSEMBLY 1 HOMOLOG, MITOCHONDRIAL"/>
    <property type="match status" value="1"/>
</dbReference>
<name>G8D475_9GAMM</name>
<evidence type="ECO:0000256" key="1">
    <source>
        <dbReference type="ARBA" id="ARBA00006718"/>
    </source>
</evidence>
<dbReference type="Gene3D" id="2.60.300.12">
    <property type="entry name" value="HesB-like domain"/>
    <property type="match status" value="1"/>
</dbReference>
<evidence type="ECO:0000259" key="2">
    <source>
        <dbReference type="Pfam" id="PF01521"/>
    </source>
</evidence>